<dbReference type="PROSITE" id="PS51779">
    <property type="entry name" value="POTRA"/>
    <property type="match status" value="1"/>
</dbReference>
<dbReference type="Proteomes" id="UP000186894">
    <property type="component" value="Unassembled WGS sequence"/>
</dbReference>
<organism evidence="11 12">
    <name type="scientific">Rhizobium oryziradicis</name>
    <dbReference type="NCBI Taxonomy" id="1867956"/>
    <lineage>
        <taxon>Bacteria</taxon>
        <taxon>Pseudomonadati</taxon>
        <taxon>Pseudomonadota</taxon>
        <taxon>Alphaproteobacteria</taxon>
        <taxon>Hyphomicrobiales</taxon>
        <taxon>Rhizobiaceae</taxon>
        <taxon>Rhizobium/Agrobacterium group</taxon>
        <taxon>Rhizobium</taxon>
    </lineage>
</organism>
<comment type="similarity">
    <text evidence="9">Belongs to the FtsQ/DivIB family. FtsQ subfamily.</text>
</comment>
<proteinExistence type="inferred from homology"/>
<keyword evidence="4 9" id="KW-0132">Cell division</keyword>
<keyword evidence="5 9" id="KW-0812">Transmembrane</keyword>
<dbReference type="AlphaFoldDB" id="A0A1Q8ZR24"/>
<dbReference type="InterPro" id="IPR013685">
    <property type="entry name" value="POTRA_FtsQ_type"/>
</dbReference>
<dbReference type="InterPro" id="IPR005548">
    <property type="entry name" value="Cell_div_FtsQ/DivIB_C"/>
</dbReference>
<keyword evidence="3 9" id="KW-0997">Cell inner membrane</keyword>
<evidence type="ECO:0000256" key="9">
    <source>
        <dbReference type="HAMAP-Rule" id="MF_00911"/>
    </source>
</evidence>
<accession>A0A1Q8ZR24</accession>
<dbReference type="HAMAP" id="MF_00911">
    <property type="entry name" value="FtsQ_subfam"/>
    <property type="match status" value="1"/>
</dbReference>
<dbReference type="GO" id="GO:0090529">
    <property type="term" value="P:cell septum assembly"/>
    <property type="evidence" value="ECO:0007669"/>
    <property type="project" value="InterPro"/>
</dbReference>
<evidence type="ECO:0000256" key="7">
    <source>
        <dbReference type="ARBA" id="ARBA00023136"/>
    </source>
</evidence>
<dbReference type="GO" id="GO:0032153">
    <property type="term" value="C:cell division site"/>
    <property type="evidence" value="ECO:0007669"/>
    <property type="project" value="UniProtKB-UniRule"/>
</dbReference>
<dbReference type="Pfam" id="PF08478">
    <property type="entry name" value="POTRA_1"/>
    <property type="match status" value="1"/>
</dbReference>
<gene>
    <name evidence="9" type="primary">ftsQ</name>
    <name evidence="11" type="ORF">BJF95_08290</name>
</gene>
<keyword evidence="6 9" id="KW-1133">Transmembrane helix</keyword>
<keyword evidence="7 9" id="KW-0472">Membrane</keyword>
<dbReference type="EMBL" id="MKIM01000027">
    <property type="protein sequence ID" value="OLP44507.1"/>
    <property type="molecule type" value="Genomic_DNA"/>
</dbReference>
<comment type="function">
    <text evidence="9">Essential cell division protein.</text>
</comment>
<dbReference type="InterPro" id="IPR026579">
    <property type="entry name" value="FtsQ"/>
</dbReference>
<dbReference type="Gene3D" id="3.10.20.310">
    <property type="entry name" value="membrane protein fhac"/>
    <property type="match status" value="1"/>
</dbReference>
<keyword evidence="8 9" id="KW-0131">Cell cycle</keyword>
<dbReference type="OrthoDB" id="9783091at2"/>
<dbReference type="Gene3D" id="3.40.50.11690">
    <property type="entry name" value="Cell division protein FtsQ/DivIB"/>
    <property type="match status" value="1"/>
</dbReference>
<comment type="caution">
    <text evidence="11">The sequence shown here is derived from an EMBL/GenBank/DDBJ whole genome shotgun (WGS) entry which is preliminary data.</text>
</comment>
<dbReference type="PANTHER" id="PTHR35851:SF1">
    <property type="entry name" value="CELL DIVISION PROTEIN FTSQ"/>
    <property type="match status" value="1"/>
</dbReference>
<evidence type="ECO:0000256" key="2">
    <source>
        <dbReference type="ARBA" id="ARBA00022475"/>
    </source>
</evidence>
<protein>
    <recommendedName>
        <fullName evidence="9">Cell division protein FtsQ</fullName>
    </recommendedName>
</protein>
<evidence type="ECO:0000256" key="8">
    <source>
        <dbReference type="ARBA" id="ARBA00023306"/>
    </source>
</evidence>
<dbReference type="STRING" id="1867956.BJF95_08290"/>
<sequence>MDRGGRFVLTLSAKKSKSRKPKADRFASANRIAAGAEDGSFVLPRPARRLVRFIVSLCTGKVELPRHIGKASLAAYVLAVGGYGVVHGGYWPQFSETMTSSAGFAVDNVKLAGNVHISEIDVLQSLGLDGATSLVSLDVDDARRRVASLPWVASVDIRKVYPRTILLNIKERKPFGIWQHGSDLSLIEENGNIIAPLRDNKFASLPLFVGRDADTDAKDVMAEFAAFPQVAARVKAYVRVSSRRWDLYLDNGVTVKLPEDDVGDALKRLVRMETEQQLLERDIAAVDLRLADRMTVELTPDALARRNAAVAARTKAMAKLEKET</sequence>
<name>A0A1Q8ZR24_9HYPH</name>
<evidence type="ECO:0000256" key="4">
    <source>
        <dbReference type="ARBA" id="ARBA00022618"/>
    </source>
</evidence>
<reference evidence="11 12" key="1">
    <citation type="submission" date="2016-09" db="EMBL/GenBank/DDBJ databases">
        <title>Rhizobium oryziradicis sp. nov., isolated from the root of rice.</title>
        <authorList>
            <person name="Zhao J."/>
            <person name="Zhang X."/>
        </authorList>
    </citation>
    <scope>NUCLEOTIDE SEQUENCE [LARGE SCALE GENOMIC DNA]</scope>
    <source>
        <strain evidence="11 12">N19</strain>
    </source>
</reference>
<evidence type="ECO:0000313" key="12">
    <source>
        <dbReference type="Proteomes" id="UP000186894"/>
    </source>
</evidence>
<keyword evidence="2 9" id="KW-1003">Cell membrane</keyword>
<evidence type="ECO:0000256" key="1">
    <source>
        <dbReference type="ARBA" id="ARBA00004370"/>
    </source>
</evidence>
<evidence type="ECO:0000259" key="10">
    <source>
        <dbReference type="PROSITE" id="PS51779"/>
    </source>
</evidence>
<dbReference type="Pfam" id="PF03799">
    <property type="entry name" value="FtsQ_DivIB_C"/>
    <property type="match status" value="1"/>
</dbReference>
<evidence type="ECO:0000313" key="11">
    <source>
        <dbReference type="EMBL" id="OLP44507.1"/>
    </source>
</evidence>
<dbReference type="GO" id="GO:0043093">
    <property type="term" value="P:FtsZ-dependent cytokinesis"/>
    <property type="evidence" value="ECO:0007669"/>
    <property type="project" value="UniProtKB-UniRule"/>
</dbReference>
<dbReference type="GO" id="GO:0005886">
    <property type="term" value="C:plasma membrane"/>
    <property type="evidence" value="ECO:0007669"/>
    <property type="project" value="UniProtKB-SubCell"/>
</dbReference>
<dbReference type="InterPro" id="IPR034746">
    <property type="entry name" value="POTRA"/>
</dbReference>
<comment type="subcellular location">
    <subcellularLocation>
        <location evidence="9">Cell inner membrane</location>
        <topology evidence="9">Single-pass type II membrane protein</topology>
    </subcellularLocation>
    <subcellularLocation>
        <location evidence="1">Membrane</location>
    </subcellularLocation>
    <text evidence="9">Localizes to the division septum.</text>
</comment>
<dbReference type="InterPro" id="IPR045335">
    <property type="entry name" value="FtsQ_C_sf"/>
</dbReference>
<evidence type="ECO:0000256" key="6">
    <source>
        <dbReference type="ARBA" id="ARBA00022989"/>
    </source>
</evidence>
<evidence type="ECO:0000256" key="5">
    <source>
        <dbReference type="ARBA" id="ARBA00022692"/>
    </source>
</evidence>
<evidence type="ECO:0000256" key="3">
    <source>
        <dbReference type="ARBA" id="ARBA00022519"/>
    </source>
</evidence>
<keyword evidence="12" id="KW-1185">Reference proteome</keyword>
<feature type="domain" description="POTRA" evidence="10">
    <location>
        <begin position="104"/>
        <end position="172"/>
    </location>
</feature>
<dbReference type="PANTHER" id="PTHR35851">
    <property type="entry name" value="CELL DIVISION PROTEIN FTSQ"/>
    <property type="match status" value="1"/>
</dbReference>